<proteinExistence type="predicted"/>
<geneLocation type="plasmid" evidence="2 3">
    <name>pBpOF4-02</name>
</geneLocation>
<evidence type="ECO:0000313" key="2">
    <source>
        <dbReference type="EMBL" id="ADC52370.1"/>
    </source>
</evidence>
<protein>
    <recommendedName>
        <fullName evidence="4">HTH merR-type domain-containing protein</fullName>
    </recommendedName>
</protein>
<dbReference type="EMBL" id="CP001880">
    <property type="protein sequence ID" value="ADC52370.1"/>
    <property type="molecule type" value="Genomic_DNA"/>
</dbReference>
<dbReference type="KEGG" id="bpf:BpOF4_21874"/>
<reference evidence="2 3" key="1">
    <citation type="journal article" date="2011" name="Environ. Microbiol.">
        <title>Genome of alkaliphilic Bacillus pseudofirmus OF4 reveals adaptations that support the ability to grow in an external pH range from 7.5 to 11.4.</title>
        <authorList>
            <person name="Janto B."/>
            <person name="Ahmed A."/>
            <person name="Ito M."/>
            <person name="Liu J."/>
            <person name="Hicks D.B."/>
            <person name="Pagni S."/>
            <person name="Fackelmayer O.J."/>
            <person name="Smith T.A."/>
            <person name="Earl J."/>
            <person name="Elbourne L.D."/>
            <person name="Hassan K."/>
            <person name="Paulsen I.T."/>
            <person name="Kolsto A.B."/>
            <person name="Tourasse N.J."/>
            <person name="Ehrlich G.D."/>
            <person name="Boissy R."/>
            <person name="Ivey D.M."/>
            <person name="Li G."/>
            <person name="Xue Y."/>
            <person name="Ma Y."/>
            <person name="Hu F.Z."/>
            <person name="Krulwich T.A."/>
        </authorList>
    </citation>
    <scope>NUCLEOTIDE SEQUENCE [LARGE SCALE GENOMIC DNA]</scope>
    <source>
        <strain evidence="3">ATCC BAA-2126 / JCM 17055 / OF4</strain>
    </source>
</reference>
<keyword evidence="2" id="KW-0614">Plasmid</keyword>
<keyword evidence="3" id="KW-1185">Reference proteome</keyword>
<keyword evidence="1" id="KW-0175">Coiled coil</keyword>
<dbReference type="RefSeq" id="WP_012961272.1">
    <property type="nucleotide sequence ID" value="NC_013793.1"/>
</dbReference>
<evidence type="ECO:0000256" key="1">
    <source>
        <dbReference type="SAM" id="Coils"/>
    </source>
</evidence>
<dbReference type="Proteomes" id="UP000001544">
    <property type="component" value="Plasmid pBpOF4-02"/>
</dbReference>
<feature type="coiled-coil region" evidence="1">
    <location>
        <begin position="247"/>
        <end position="281"/>
    </location>
</feature>
<name>D3G1Z4_ALKPO</name>
<gene>
    <name evidence="2" type="ordered locus">BpOF4_21874</name>
</gene>
<evidence type="ECO:0000313" key="3">
    <source>
        <dbReference type="Proteomes" id="UP000001544"/>
    </source>
</evidence>
<dbReference type="HOGENOM" id="CLU_938951_0_0_9"/>
<organism evidence="2 3">
    <name type="scientific">Alkalihalophilus pseudofirmus (strain ATCC BAA-2126 / JCM 17055 / OF4)</name>
    <name type="common">Bacillus pseudofirmus</name>
    <dbReference type="NCBI Taxonomy" id="398511"/>
    <lineage>
        <taxon>Bacteria</taxon>
        <taxon>Bacillati</taxon>
        <taxon>Bacillota</taxon>
        <taxon>Bacilli</taxon>
        <taxon>Bacillales</taxon>
        <taxon>Bacillaceae</taxon>
        <taxon>Alkalihalophilus</taxon>
    </lineage>
</organism>
<sequence length="296" mass="34590">MVTTLDIIETDFSEDPLKRQLELYDVTAEKLYPSFLNNLHPETTYSTTESAAYLQKNDSTLRNYLRNENLMKYIQPVRSGRFYRLNYRSIYRLYLILMYLEQGKTISDIEVLLGYRSETVDYDPTNPTKGVNTLNNEMLGQILKSTNKRIHLLEQENKLSVQMREYDQLESQVSKKKMDLELIDHKISLSRVEVRNQQLLTHTLKKATKRPKSGFFQSLFGKEEEVDVDELISDSLSQVENVSSTKINDLENQKEDIKRDLVELEKELIEKKASLSSAEQTLMEEKRVLLQEGTEK</sequence>
<evidence type="ECO:0008006" key="4">
    <source>
        <dbReference type="Google" id="ProtNLM"/>
    </source>
</evidence>
<accession>D3G1Z4</accession>
<dbReference type="AlphaFoldDB" id="D3G1Z4"/>